<evidence type="ECO:0000313" key="2">
    <source>
        <dbReference type="Proteomes" id="UP000038200"/>
    </source>
</evidence>
<gene>
    <name evidence="1" type="ORF">CCAND93_290004</name>
</gene>
<proteinExistence type="predicted"/>
<dbReference type="RefSeq" id="WP_042007398.1">
    <property type="nucleotide sequence ID" value="NZ_CDOL01000212.1"/>
</dbReference>
<protein>
    <submittedName>
        <fullName evidence="1">Uncharacterized protein</fullName>
    </submittedName>
</protein>
<organism evidence="1 2">
    <name type="scientific">Capnocytophaga canis</name>
    <dbReference type="NCBI Taxonomy" id="1848903"/>
    <lineage>
        <taxon>Bacteria</taxon>
        <taxon>Pseudomonadati</taxon>
        <taxon>Bacteroidota</taxon>
        <taxon>Flavobacteriia</taxon>
        <taxon>Flavobacteriales</taxon>
        <taxon>Flavobacteriaceae</taxon>
        <taxon>Capnocytophaga</taxon>
    </lineage>
</organism>
<dbReference type="AlphaFoldDB" id="A0A0B7ILL2"/>
<reference evidence="1 2" key="1">
    <citation type="submission" date="2015-01" db="EMBL/GenBank/DDBJ databases">
        <authorList>
            <person name="Xiang T."/>
            <person name="Song Y."/>
            <person name="Huang L."/>
            <person name="Wang B."/>
            <person name="Wu P."/>
        </authorList>
    </citation>
    <scope>NUCLEOTIDE SEQUENCE [LARGE SCALE GENOMIC DNA]</scope>
    <source>
        <strain evidence="1 2">CcD93</strain>
    </source>
</reference>
<accession>A0A0B7ILL2</accession>
<dbReference type="EMBL" id="CDOL01000212">
    <property type="protein sequence ID" value="CEN52730.1"/>
    <property type="molecule type" value="Genomic_DNA"/>
</dbReference>
<name>A0A0B7ILL2_9FLAO</name>
<sequence length="80" mass="8933">MGKEVSIISFSIDLSKIPEEKIVDKNDKGEPFKSGGKYVNLTLFVNQEKDAYDHDVAISLQKKKDSEEATIYVGNGKIIK</sequence>
<evidence type="ECO:0000313" key="1">
    <source>
        <dbReference type="EMBL" id="CEN52730.1"/>
    </source>
</evidence>
<dbReference type="Proteomes" id="UP000038200">
    <property type="component" value="Unassembled WGS sequence"/>
</dbReference>